<sequence length="642" mass="71025">MSNKLLPDEMYCNRYKEIKNAFGKRIASAWTEKTDPSKFVYEDCGIVAYLLELWQSYGIGPSKQFADLGCGNGLLVFLLSCHGFRGLGLDVRERNIWEQFRMQGADLRETKFDPSSRDSVAEHLKGVDFLIGNHSDELTPWIPVIAARLRCNFFLLPCCTYDFFGKYSKKMPSEKALAAGAPKGIAEQHFAYIEHICHQLGFKVEIDQLKIPSRKRKCLVGVVPAEGLGSSERIEAAINGLLSLAKIGTKDIFTPRPSKEQVRNCSKLPFEYRMDLVKRIVNCLIEIAPGENIDGWHCGGSISLQLLAQKLLTADDRRMLANQDKGLQTFLRNQHQIFCVIKGNVSMRKWSTVNEEFARKSGGKPPRSHCLFHRLHPDGCPLEAHILKMNSHHKILFLGDSSVGKTSLVNSLCGIGSPPQSTLGCTVQIFPHQFQAGTPNEATELLEFWDVGGSNSHRKASAVFMDGADGVVLVHDLNNVRSEQNLALWVDLLYAQITRHRRHGLNSSRLVSSPNLSMSDASSIVSPERSFDGGSGERFIALDMDRVYTIPILIVGTGADQRGSTRARGLSQLLRSYEHISLDARKPIAPGTTNRMVLCTFFDQVVRHAAVRGGASTAKLGGGDAIGMTGTPRHRLNVPPIG</sequence>
<comment type="caution">
    <text evidence="11">The sequence shown here is derived from an EMBL/GenBank/DDBJ whole genome shotgun (WGS) entry which is preliminary data.</text>
</comment>
<dbReference type="PANTHER" id="PTHR21210:SF0">
    <property type="entry name" value="TRNA (URACIL-O(2)-)-METHYLTRANSFERASE-RELATED"/>
    <property type="match status" value="1"/>
</dbReference>
<dbReference type="Gene3D" id="3.40.50.300">
    <property type="entry name" value="P-loop containing nucleotide triphosphate hydrolases"/>
    <property type="match status" value="1"/>
</dbReference>
<evidence type="ECO:0000256" key="1">
    <source>
        <dbReference type="ARBA" id="ARBA00002778"/>
    </source>
</evidence>
<dbReference type="InterPro" id="IPR029063">
    <property type="entry name" value="SAM-dependent_MTases_sf"/>
</dbReference>
<protein>
    <recommendedName>
        <fullName evidence="10">tRNA (uracil-O(2)-)-methyltransferase</fullName>
        <ecNumber evidence="10">2.1.1.211</ecNumber>
    </recommendedName>
</protein>
<evidence type="ECO:0000313" key="12">
    <source>
        <dbReference type="Proteomes" id="UP001620626"/>
    </source>
</evidence>
<evidence type="ECO:0000256" key="3">
    <source>
        <dbReference type="ARBA" id="ARBA00009056"/>
    </source>
</evidence>
<dbReference type="GO" id="GO:0141101">
    <property type="term" value="F:tRNA(Ser) (uridine(44)-2'-O-)-methyltransferase activity"/>
    <property type="evidence" value="ECO:0007669"/>
    <property type="project" value="UniProtKB-EC"/>
</dbReference>
<dbReference type="InterPro" id="IPR011671">
    <property type="entry name" value="tRNA_uracil_MeTrfase"/>
</dbReference>
<evidence type="ECO:0000256" key="5">
    <source>
        <dbReference type="ARBA" id="ARBA00022603"/>
    </source>
</evidence>
<dbReference type="SUPFAM" id="SSF52540">
    <property type="entry name" value="P-loop containing nucleoside triphosphate hydrolases"/>
    <property type="match status" value="1"/>
</dbReference>
<dbReference type="EMBL" id="JBICBT010001093">
    <property type="protein sequence ID" value="KAL3083783.1"/>
    <property type="molecule type" value="Genomic_DNA"/>
</dbReference>
<keyword evidence="12" id="KW-1185">Reference proteome</keyword>
<evidence type="ECO:0000313" key="11">
    <source>
        <dbReference type="EMBL" id="KAL3083783.1"/>
    </source>
</evidence>
<accession>A0ABD2J4J7</accession>
<dbReference type="AlphaFoldDB" id="A0ABD2J4J7"/>
<organism evidence="11 12">
    <name type="scientific">Heterodera trifolii</name>
    <dbReference type="NCBI Taxonomy" id="157864"/>
    <lineage>
        <taxon>Eukaryota</taxon>
        <taxon>Metazoa</taxon>
        <taxon>Ecdysozoa</taxon>
        <taxon>Nematoda</taxon>
        <taxon>Chromadorea</taxon>
        <taxon>Rhabditida</taxon>
        <taxon>Tylenchina</taxon>
        <taxon>Tylenchomorpha</taxon>
        <taxon>Tylenchoidea</taxon>
        <taxon>Heteroderidae</taxon>
        <taxon>Heteroderinae</taxon>
        <taxon>Heterodera</taxon>
    </lineage>
</organism>
<evidence type="ECO:0000256" key="10">
    <source>
        <dbReference type="RuleBase" id="RU368004"/>
    </source>
</evidence>
<reference evidence="11 12" key="1">
    <citation type="submission" date="2024-10" db="EMBL/GenBank/DDBJ databases">
        <authorList>
            <person name="Kim D."/>
        </authorList>
    </citation>
    <scope>NUCLEOTIDE SEQUENCE [LARGE SCALE GENOMIC DNA]</scope>
    <source>
        <strain evidence="11">BH-2024</strain>
    </source>
</reference>
<dbReference type="Pfam" id="PF07757">
    <property type="entry name" value="AdoMet_MTase"/>
    <property type="match status" value="1"/>
</dbReference>
<keyword evidence="6 10" id="KW-0808">Transferase</keyword>
<comment type="catalytic activity">
    <reaction evidence="9 10">
        <text>uridine(44) in tRNA(Ser) + S-adenosyl-L-methionine = 2'-O-methyluridine(44) in tRNA(Ser) + S-adenosyl-L-homocysteine + H(+)</text>
        <dbReference type="Rhea" id="RHEA:43100"/>
        <dbReference type="Rhea" id="RHEA-COMP:10339"/>
        <dbReference type="Rhea" id="RHEA-COMP:10340"/>
        <dbReference type="ChEBI" id="CHEBI:15378"/>
        <dbReference type="ChEBI" id="CHEBI:57856"/>
        <dbReference type="ChEBI" id="CHEBI:59789"/>
        <dbReference type="ChEBI" id="CHEBI:65315"/>
        <dbReference type="ChEBI" id="CHEBI:74478"/>
        <dbReference type="EC" id="2.1.1.211"/>
    </reaction>
</comment>
<comment type="function">
    <text evidence="1">Probable adenosyl-L-methionine (AdoMet)-dependent tRNA (uracil-O(2)-)-methyltransferase.</text>
</comment>
<dbReference type="GO" id="GO:0030488">
    <property type="term" value="P:tRNA methylation"/>
    <property type="evidence" value="ECO:0007669"/>
    <property type="project" value="UniProtKB-UniRule"/>
</dbReference>
<keyword evidence="8 10" id="KW-0819">tRNA processing</keyword>
<dbReference type="SUPFAM" id="SSF53335">
    <property type="entry name" value="S-adenosyl-L-methionine-dependent methyltransferases"/>
    <property type="match status" value="1"/>
</dbReference>
<evidence type="ECO:0000256" key="6">
    <source>
        <dbReference type="ARBA" id="ARBA00022679"/>
    </source>
</evidence>
<name>A0ABD2J4J7_9BILA</name>
<gene>
    <name evidence="11" type="ORF">niasHT_036776</name>
</gene>
<dbReference type="InterPro" id="IPR027417">
    <property type="entry name" value="P-loop_NTPase"/>
</dbReference>
<evidence type="ECO:0000256" key="2">
    <source>
        <dbReference type="ARBA" id="ARBA00004496"/>
    </source>
</evidence>
<dbReference type="Pfam" id="PF08477">
    <property type="entry name" value="Roc"/>
    <property type="match status" value="1"/>
</dbReference>
<dbReference type="Proteomes" id="UP001620626">
    <property type="component" value="Unassembled WGS sequence"/>
</dbReference>
<dbReference type="EC" id="2.1.1.211" evidence="10"/>
<evidence type="ECO:0000256" key="4">
    <source>
        <dbReference type="ARBA" id="ARBA00022490"/>
    </source>
</evidence>
<comment type="subcellular location">
    <subcellularLocation>
        <location evidence="2 10">Cytoplasm</location>
    </subcellularLocation>
</comment>
<dbReference type="GO" id="GO:0005737">
    <property type="term" value="C:cytoplasm"/>
    <property type="evidence" value="ECO:0007669"/>
    <property type="project" value="UniProtKB-SubCell"/>
</dbReference>
<dbReference type="PANTHER" id="PTHR21210">
    <property type="entry name" value="TRNA (URACIL-O(2)-)-METHYLTRANSFERASE-RELATED"/>
    <property type="match status" value="1"/>
</dbReference>
<keyword evidence="5 10" id="KW-0489">Methyltransferase</keyword>
<comment type="function">
    <text evidence="10">Adenosyl-L-methionine (AdoMet)-dependent tRNA (uracil-O(2)-)-methyltransferase.</text>
</comment>
<keyword evidence="4 10" id="KW-0963">Cytoplasm</keyword>
<evidence type="ECO:0000256" key="7">
    <source>
        <dbReference type="ARBA" id="ARBA00022691"/>
    </source>
</evidence>
<dbReference type="Gene3D" id="3.40.50.150">
    <property type="entry name" value="Vaccinia Virus protein VP39"/>
    <property type="match status" value="1"/>
</dbReference>
<comment type="similarity">
    <text evidence="3 10">Belongs to the TRM44 family.</text>
</comment>
<evidence type="ECO:0000256" key="9">
    <source>
        <dbReference type="ARBA" id="ARBA00047957"/>
    </source>
</evidence>
<evidence type="ECO:0000256" key="8">
    <source>
        <dbReference type="ARBA" id="ARBA00022694"/>
    </source>
</evidence>
<keyword evidence="7 10" id="KW-0949">S-adenosyl-L-methionine</keyword>
<proteinExistence type="inferred from homology"/>